<dbReference type="GO" id="GO:0009055">
    <property type="term" value="F:electron transfer activity"/>
    <property type="evidence" value="ECO:0007669"/>
    <property type="project" value="InterPro"/>
</dbReference>
<accession>A0A9X3YI49</accession>
<gene>
    <name evidence="5" type="ORF">OD750_005905</name>
</gene>
<dbReference type="Pfam" id="PF00127">
    <property type="entry name" value="Copper-bind"/>
    <property type="match status" value="1"/>
</dbReference>
<keyword evidence="3" id="KW-0732">Signal</keyword>
<reference evidence="5" key="1">
    <citation type="submission" date="2023-02" db="EMBL/GenBank/DDBJ databases">
        <title>Tahibacter soli sp. nov. isolated from soil.</title>
        <authorList>
            <person name="Baek J.H."/>
            <person name="Lee J.K."/>
            <person name="Choi D.G."/>
            <person name="Jeon C.O."/>
        </authorList>
    </citation>
    <scope>NUCLEOTIDE SEQUENCE</scope>
    <source>
        <strain evidence="5">BL</strain>
    </source>
</reference>
<feature type="chain" id="PRO_5040908912" evidence="3">
    <location>
        <begin position="24"/>
        <end position="255"/>
    </location>
</feature>
<feature type="domain" description="Blue (type 1) copper" evidence="4">
    <location>
        <begin position="28"/>
        <end position="121"/>
    </location>
</feature>
<evidence type="ECO:0000256" key="1">
    <source>
        <dbReference type="ARBA" id="ARBA00022723"/>
    </source>
</evidence>
<dbReference type="InterPro" id="IPR000923">
    <property type="entry name" value="BlueCu_1"/>
</dbReference>
<dbReference type="RefSeq" id="WP_263543337.1">
    <property type="nucleotide sequence ID" value="NZ_JAOVZO020000003.1"/>
</dbReference>
<dbReference type="AlphaFoldDB" id="A0A9X3YI49"/>
<keyword evidence="1" id="KW-0479">Metal-binding</keyword>
<dbReference type="InterPro" id="IPR008972">
    <property type="entry name" value="Cupredoxin"/>
</dbReference>
<proteinExistence type="predicted"/>
<keyword evidence="6" id="KW-1185">Reference proteome</keyword>
<sequence>MKPAKYRWFAASAFALAGSVATAADHIVEVGRDGLTFTPGLLTIRRGDTVTFVNIIGNHNVVASSGAFRCANGCDGAGGNGNLSVDLWRATVQFDRVGTFGYYCQAHGDPDGGGMYGSITVVDDAPAFAITPAITGNWYDPAQNGHGFQLEMISPTLVTAFWFTFDNAGNPAWLVGSGTVDGDRIVMAVNRSTGGRFPPNFDAAAIVNRPWGTWTLTFGGCDAGRVEWVTSDPSFTTPGVLSLKRLTQIQGVGCL</sequence>
<evidence type="ECO:0000256" key="2">
    <source>
        <dbReference type="ARBA" id="ARBA00023008"/>
    </source>
</evidence>
<name>A0A9X3YI49_9GAMM</name>
<dbReference type="Proteomes" id="UP001139971">
    <property type="component" value="Unassembled WGS sequence"/>
</dbReference>
<evidence type="ECO:0000313" key="6">
    <source>
        <dbReference type="Proteomes" id="UP001139971"/>
    </source>
</evidence>
<evidence type="ECO:0000259" key="4">
    <source>
        <dbReference type="Pfam" id="PF00127"/>
    </source>
</evidence>
<evidence type="ECO:0000256" key="3">
    <source>
        <dbReference type="SAM" id="SignalP"/>
    </source>
</evidence>
<organism evidence="5 6">
    <name type="scientific">Tahibacter soli</name>
    <dbReference type="NCBI Taxonomy" id="2983605"/>
    <lineage>
        <taxon>Bacteria</taxon>
        <taxon>Pseudomonadati</taxon>
        <taxon>Pseudomonadota</taxon>
        <taxon>Gammaproteobacteria</taxon>
        <taxon>Lysobacterales</taxon>
        <taxon>Rhodanobacteraceae</taxon>
        <taxon>Tahibacter</taxon>
    </lineage>
</organism>
<dbReference type="Gene3D" id="2.60.40.420">
    <property type="entry name" value="Cupredoxins - blue copper proteins"/>
    <property type="match status" value="1"/>
</dbReference>
<evidence type="ECO:0000313" key="5">
    <source>
        <dbReference type="EMBL" id="MDC8012077.1"/>
    </source>
</evidence>
<dbReference type="GO" id="GO:0005507">
    <property type="term" value="F:copper ion binding"/>
    <property type="evidence" value="ECO:0007669"/>
    <property type="project" value="InterPro"/>
</dbReference>
<dbReference type="SUPFAM" id="SSF49503">
    <property type="entry name" value="Cupredoxins"/>
    <property type="match status" value="1"/>
</dbReference>
<protein>
    <submittedName>
        <fullName evidence="5">Plastocyanin/azurin family copper-binding protein</fullName>
    </submittedName>
</protein>
<comment type="caution">
    <text evidence="5">The sequence shown here is derived from an EMBL/GenBank/DDBJ whole genome shotgun (WGS) entry which is preliminary data.</text>
</comment>
<dbReference type="EMBL" id="JAOVZO020000003">
    <property type="protein sequence ID" value="MDC8012077.1"/>
    <property type="molecule type" value="Genomic_DNA"/>
</dbReference>
<keyword evidence="2" id="KW-0186">Copper</keyword>
<feature type="signal peptide" evidence="3">
    <location>
        <begin position="1"/>
        <end position="23"/>
    </location>
</feature>